<dbReference type="Gene3D" id="1.10.1520.10">
    <property type="entry name" value="Ribonuclease III domain"/>
    <property type="match status" value="1"/>
</dbReference>
<dbReference type="InterPro" id="IPR000999">
    <property type="entry name" value="RNase_III_dom"/>
</dbReference>
<dbReference type="STRING" id="114155.A0A4Q9Q722"/>
<evidence type="ECO:0000259" key="6">
    <source>
        <dbReference type="PROSITE" id="PS50137"/>
    </source>
</evidence>
<sequence>MASAANGPGLPRIFLPSGRTPIKPEFPNGLPPLPDIQSEQLRLQVFTHRSFFARPTHIFEDMPDDPSPDNEMWAPLLLLRRVASKSPDVRSDHRLEHLGDTVLNLVVTGLLREVYPCLRVGPSTKIRALIVGNPTLASISVQYRLPERLRMHPAQAITLQASTNIQADLFESFVGGVYLDRGLEVTKTWLHPLFRPYIVEAYRIVRVQHGLPPDPVPPYPLLHSAYRHVSLTPPMRGSGVATPDNSGIPASSWSIPPPPRIPGNVGHLSLFNQHMQQQGKFVEWVYTDSEGEGTKTTPIWVVRAMCEGECLGRGRGSTKKAARNEAAKEGLVHLGIYISQPEGFYAAA</sequence>
<evidence type="ECO:0000256" key="5">
    <source>
        <dbReference type="PROSITE-ProRule" id="PRU00266"/>
    </source>
</evidence>
<dbReference type="Proteomes" id="UP000292082">
    <property type="component" value="Unassembled WGS sequence"/>
</dbReference>
<dbReference type="GO" id="GO:0003723">
    <property type="term" value="F:RNA binding"/>
    <property type="evidence" value="ECO:0007669"/>
    <property type="project" value="UniProtKB-UniRule"/>
</dbReference>
<dbReference type="PROSITE" id="PS50142">
    <property type="entry name" value="RNASE_3_2"/>
    <property type="match status" value="1"/>
</dbReference>
<dbReference type="GO" id="GO:0004525">
    <property type="term" value="F:ribonuclease III activity"/>
    <property type="evidence" value="ECO:0007669"/>
    <property type="project" value="InterPro"/>
</dbReference>
<keyword evidence="9" id="KW-1185">Reference proteome</keyword>
<evidence type="ECO:0000313" key="8">
    <source>
        <dbReference type="EMBL" id="TBU63189.1"/>
    </source>
</evidence>
<keyword evidence="1" id="KW-0540">Nuclease</keyword>
<dbReference type="Pfam" id="PF00035">
    <property type="entry name" value="dsrm"/>
    <property type="match status" value="1"/>
</dbReference>
<dbReference type="AlphaFoldDB" id="A0A4Q9Q722"/>
<feature type="domain" description="RNase III" evidence="7">
    <location>
        <begin position="55"/>
        <end position="182"/>
    </location>
</feature>
<protein>
    <submittedName>
        <fullName evidence="8">Ribonuclease III</fullName>
    </submittedName>
</protein>
<dbReference type="Pfam" id="PF00636">
    <property type="entry name" value="Ribonuclease_3"/>
    <property type="match status" value="1"/>
</dbReference>
<dbReference type="Gene3D" id="3.30.160.20">
    <property type="match status" value="1"/>
</dbReference>
<dbReference type="CDD" id="cd00593">
    <property type="entry name" value="RIBOc"/>
    <property type="match status" value="1"/>
</dbReference>
<dbReference type="GO" id="GO:0006369">
    <property type="term" value="P:termination of RNA polymerase II transcription"/>
    <property type="evidence" value="ECO:0007669"/>
    <property type="project" value="TreeGrafter"/>
</dbReference>
<accession>A0A4Q9Q722</accession>
<dbReference type="GO" id="GO:0005654">
    <property type="term" value="C:nucleoplasm"/>
    <property type="evidence" value="ECO:0007669"/>
    <property type="project" value="TreeGrafter"/>
</dbReference>
<dbReference type="SUPFAM" id="SSF69065">
    <property type="entry name" value="RNase III domain-like"/>
    <property type="match status" value="1"/>
</dbReference>
<dbReference type="GO" id="GO:0034475">
    <property type="term" value="P:U4 snRNA 3'-end processing"/>
    <property type="evidence" value="ECO:0007669"/>
    <property type="project" value="TreeGrafter"/>
</dbReference>
<organism evidence="8 9">
    <name type="scientific">Dichomitus squalens</name>
    <dbReference type="NCBI Taxonomy" id="114155"/>
    <lineage>
        <taxon>Eukaryota</taxon>
        <taxon>Fungi</taxon>
        <taxon>Dikarya</taxon>
        <taxon>Basidiomycota</taxon>
        <taxon>Agaricomycotina</taxon>
        <taxon>Agaricomycetes</taxon>
        <taxon>Polyporales</taxon>
        <taxon>Polyporaceae</taxon>
        <taxon>Dichomitus</taxon>
    </lineage>
</organism>
<evidence type="ECO:0000313" key="9">
    <source>
        <dbReference type="Proteomes" id="UP000292082"/>
    </source>
</evidence>
<evidence type="ECO:0000256" key="1">
    <source>
        <dbReference type="ARBA" id="ARBA00022722"/>
    </source>
</evidence>
<evidence type="ECO:0000256" key="4">
    <source>
        <dbReference type="ARBA" id="ARBA00022884"/>
    </source>
</evidence>
<feature type="domain" description="DRBM" evidence="6">
    <location>
        <begin position="266"/>
        <end position="336"/>
    </location>
</feature>
<keyword evidence="2" id="KW-0255">Endonuclease</keyword>
<reference evidence="8 9" key="1">
    <citation type="submission" date="2019-01" db="EMBL/GenBank/DDBJ databases">
        <title>Draft genome sequences of three monokaryotic isolates of the white-rot basidiomycete fungus Dichomitus squalens.</title>
        <authorList>
            <consortium name="DOE Joint Genome Institute"/>
            <person name="Lopez S.C."/>
            <person name="Andreopoulos B."/>
            <person name="Pangilinan J."/>
            <person name="Lipzen A."/>
            <person name="Riley R."/>
            <person name="Ahrendt S."/>
            <person name="Ng V."/>
            <person name="Barry K."/>
            <person name="Daum C."/>
            <person name="Grigoriev I.V."/>
            <person name="Hilden K.S."/>
            <person name="Makela M.R."/>
            <person name="de Vries R.P."/>
        </authorList>
    </citation>
    <scope>NUCLEOTIDE SEQUENCE [LARGE SCALE GENOMIC DNA]</scope>
    <source>
        <strain evidence="8 9">CBS 464.89</strain>
    </source>
</reference>
<proteinExistence type="predicted"/>
<evidence type="ECO:0000256" key="2">
    <source>
        <dbReference type="ARBA" id="ARBA00022759"/>
    </source>
</evidence>
<dbReference type="SMART" id="SM00535">
    <property type="entry name" value="RIBOc"/>
    <property type="match status" value="1"/>
</dbReference>
<dbReference type="SUPFAM" id="SSF54768">
    <property type="entry name" value="dsRNA-binding domain-like"/>
    <property type="match status" value="1"/>
</dbReference>
<gene>
    <name evidence="8" type="ORF">BD310DRAFT_621235</name>
</gene>
<dbReference type="PROSITE" id="PS50137">
    <property type="entry name" value="DS_RBD"/>
    <property type="match status" value="1"/>
</dbReference>
<keyword evidence="4 5" id="KW-0694">RNA-binding</keyword>
<dbReference type="InterPro" id="IPR036389">
    <property type="entry name" value="RNase_III_sf"/>
</dbReference>
<keyword evidence="3" id="KW-0378">Hydrolase</keyword>
<dbReference type="InterPro" id="IPR014720">
    <property type="entry name" value="dsRBD_dom"/>
</dbReference>
<dbReference type="GO" id="GO:0006364">
    <property type="term" value="P:rRNA processing"/>
    <property type="evidence" value="ECO:0007669"/>
    <property type="project" value="TreeGrafter"/>
</dbReference>
<dbReference type="EMBL" id="ML145090">
    <property type="protein sequence ID" value="TBU63189.1"/>
    <property type="molecule type" value="Genomic_DNA"/>
</dbReference>
<dbReference type="PANTHER" id="PTHR11207:SF0">
    <property type="entry name" value="RIBONUCLEASE 3"/>
    <property type="match status" value="1"/>
</dbReference>
<dbReference type="PANTHER" id="PTHR11207">
    <property type="entry name" value="RIBONUCLEASE III"/>
    <property type="match status" value="1"/>
</dbReference>
<evidence type="ECO:0000256" key="3">
    <source>
        <dbReference type="ARBA" id="ARBA00022801"/>
    </source>
</evidence>
<name>A0A4Q9Q722_9APHY</name>
<evidence type="ECO:0000259" key="7">
    <source>
        <dbReference type="PROSITE" id="PS50142"/>
    </source>
</evidence>